<keyword evidence="1" id="KW-0646">Protease inhibitor</keyword>
<dbReference type="Gramene" id="Kaladp0081s0039.1.v1.1">
    <property type="protein sequence ID" value="Kaladp0081s0039.1.v1.1.CDS.1"/>
    <property type="gene ID" value="Kaladp0081s0039.v1.1"/>
</dbReference>
<evidence type="ECO:0000256" key="3">
    <source>
        <dbReference type="SAM" id="SignalP"/>
    </source>
</evidence>
<proteinExistence type="predicted"/>
<accession>A0A7N1A2E9</accession>
<dbReference type="Proteomes" id="UP000594263">
    <property type="component" value="Unplaced"/>
</dbReference>
<reference evidence="5" key="1">
    <citation type="submission" date="2021-01" db="UniProtKB">
        <authorList>
            <consortium name="EnsemblPlants"/>
        </authorList>
    </citation>
    <scope>IDENTIFICATION</scope>
</reference>
<dbReference type="AlphaFoldDB" id="A0A7N1A2E9"/>
<feature type="signal peptide" evidence="3">
    <location>
        <begin position="1"/>
        <end position="27"/>
    </location>
</feature>
<dbReference type="Pfam" id="PF16845">
    <property type="entry name" value="SQAPI"/>
    <property type="match status" value="1"/>
</dbReference>
<dbReference type="InterPro" id="IPR000010">
    <property type="entry name" value="Cystatin_dom"/>
</dbReference>
<dbReference type="CDD" id="cd00042">
    <property type="entry name" value="CY"/>
    <property type="match status" value="1"/>
</dbReference>
<dbReference type="PANTHER" id="PTHR47373">
    <property type="entry name" value="CYSTEINE PROTEINASE INHIBITOR 2"/>
    <property type="match status" value="1"/>
</dbReference>
<dbReference type="SUPFAM" id="SSF54403">
    <property type="entry name" value="Cystatin/monellin"/>
    <property type="match status" value="1"/>
</dbReference>
<keyword evidence="3" id="KW-0732">Signal</keyword>
<dbReference type="OMA" id="HRGIHKM"/>
<evidence type="ECO:0000256" key="2">
    <source>
        <dbReference type="ARBA" id="ARBA00022704"/>
    </source>
</evidence>
<dbReference type="SMART" id="SM00043">
    <property type="entry name" value="CY"/>
    <property type="match status" value="1"/>
</dbReference>
<name>A0A7N1A2E9_KALFE</name>
<feature type="chain" id="PRO_5029743651" description="Cystatin domain-containing protein" evidence="3">
    <location>
        <begin position="28"/>
        <end position="140"/>
    </location>
</feature>
<evidence type="ECO:0000313" key="5">
    <source>
        <dbReference type="EnsemblPlants" id="Kaladp0081s0039.1.v1.1.CDS.1"/>
    </source>
</evidence>
<keyword evidence="2" id="KW-0789">Thiol protease inhibitor</keyword>
<dbReference type="Gene3D" id="3.10.450.10">
    <property type="match status" value="1"/>
</dbReference>
<evidence type="ECO:0000313" key="6">
    <source>
        <dbReference type="Proteomes" id="UP000594263"/>
    </source>
</evidence>
<dbReference type="GO" id="GO:0004869">
    <property type="term" value="F:cysteine-type endopeptidase inhibitor activity"/>
    <property type="evidence" value="ECO:0007669"/>
    <property type="project" value="UniProtKB-KW"/>
</dbReference>
<keyword evidence="6" id="KW-1185">Reference proteome</keyword>
<sequence length="140" mass="15398">MAAGFRTASCAVVVVVALCGVVAITEAERMVGGRSEVKDVASNEEVQELGRFSVEEYKRSMGKGRREARGLVFSEVVAAEKQVVSGLKYYLKVAAITQDGERRLFDSVVVVKPWERSKQLVGFAPSATKNYLVMQKEYKS</sequence>
<feature type="domain" description="Cystatin" evidence="4">
    <location>
        <begin position="29"/>
        <end position="126"/>
    </location>
</feature>
<organism evidence="5 6">
    <name type="scientific">Kalanchoe fedtschenkoi</name>
    <name type="common">Lavender scallops</name>
    <name type="synonym">South American air plant</name>
    <dbReference type="NCBI Taxonomy" id="63787"/>
    <lineage>
        <taxon>Eukaryota</taxon>
        <taxon>Viridiplantae</taxon>
        <taxon>Streptophyta</taxon>
        <taxon>Embryophyta</taxon>
        <taxon>Tracheophyta</taxon>
        <taxon>Spermatophyta</taxon>
        <taxon>Magnoliopsida</taxon>
        <taxon>eudicotyledons</taxon>
        <taxon>Gunneridae</taxon>
        <taxon>Pentapetalae</taxon>
        <taxon>Saxifragales</taxon>
        <taxon>Crassulaceae</taxon>
        <taxon>Kalanchoe</taxon>
    </lineage>
</organism>
<evidence type="ECO:0000256" key="1">
    <source>
        <dbReference type="ARBA" id="ARBA00022690"/>
    </source>
</evidence>
<dbReference type="EnsemblPlants" id="Kaladp0081s0039.1.v1.1">
    <property type="protein sequence ID" value="Kaladp0081s0039.1.v1.1.CDS.1"/>
    <property type="gene ID" value="Kaladp0081s0039.v1.1"/>
</dbReference>
<dbReference type="InterPro" id="IPR046350">
    <property type="entry name" value="Cystatin_sf"/>
</dbReference>
<evidence type="ECO:0000259" key="4">
    <source>
        <dbReference type="SMART" id="SM00043"/>
    </source>
</evidence>
<protein>
    <recommendedName>
        <fullName evidence="4">Cystatin domain-containing protein</fullName>
    </recommendedName>
</protein>
<dbReference type="PANTHER" id="PTHR47373:SF1">
    <property type="entry name" value="CYSTEINE PROTEINASE INHIBITOR 2"/>
    <property type="match status" value="1"/>
</dbReference>